<keyword evidence="18" id="KW-1185">Reference proteome</keyword>
<evidence type="ECO:0000313" key="17">
    <source>
        <dbReference type="Ensembl" id="ENSORLP00000032103.1"/>
    </source>
</evidence>
<name>A0A3B3HK53_ORYLA</name>
<dbReference type="InterPro" id="IPR016073">
    <property type="entry name" value="Skp1_comp_POZ"/>
</dbReference>
<dbReference type="GO" id="GO:0006511">
    <property type="term" value="P:ubiquitin-dependent protein catabolic process"/>
    <property type="evidence" value="ECO:0000318"/>
    <property type="project" value="GO_Central"/>
</dbReference>
<dbReference type="SUPFAM" id="SSF54695">
    <property type="entry name" value="POZ domain"/>
    <property type="match status" value="1"/>
</dbReference>
<evidence type="ECO:0000256" key="15">
    <source>
        <dbReference type="ARBA" id="ARBA00093535"/>
    </source>
</evidence>
<evidence type="ECO:0000259" key="16">
    <source>
        <dbReference type="Pfam" id="PF03931"/>
    </source>
</evidence>
<comment type="similarity">
    <text evidence="3">Belongs to the SKP1 family.</text>
</comment>
<proteinExistence type="inferred from homology"/>
<dbReference type="InParanoid" id="A0A3B3HK53"/>
<evidence type="ECO:0000256" key="4">
    <source>
        <dbReference type="ARBA" id="ARBA00021347"/>
    </source>
</evidence>
<evidence type="ECO:0000256" key="2">
    <source>
        <dbReference type="ARBA" id="ARBA00004906"/>
    </source>
</evidence>
<dbReference type="GO" id="GO:0070449">
    <property type="term" value="C:elongin complex"/>
    <property type="evidence" value="ECO:0000318"/>
    <property type="project" value="GO_Central"/>
</dbReference>
<dbReference type="SMART" id="SM00512">
    <property type="entry name" value="Skp1"/>
    <property type="match status" value="1"/>
</dbReference>
<keyword evidence="9" id="KW-0539">Nucleus</keyword>
<dbReference type="InterPro" id="IPR001232">
    <property type="entry name" value="SKP1-like"/>
</dbReference>
<evidence type="ECO:0000256" key="9">
    <source>
        <dbReference type="ARBA" id="ARBA00023242"/>
    </source>
</evidence>
<evidence type="ECO:0000256" key="12">
    <source>
        <dbReference type="ARBA" id="ARBA00076689"/>
    </source>
</evidence>
<keyword evidence="8" id="KW-0804">Transcription</keyword>
<organism evidence="17 18">
    <name type="scientific">Oryzias latipes</name>
    <name type="common">Japanese rice fish</name>
    <name type="synonym">Japanese killifish</name>
    <dbReference type="NCBI Taxonomy" id="8090"/>
    <lineage>
        <taxon>Eukaryota</taxon>
        <taxon>Metazoa</taxon>
        <taxon>Chordata</taxon>
        <taxon>Craniata</taxon>
        <taxon>Vertebrata</taxon>
        <taxon>Euteleostomi</taxon>
        <taxon>Actinopterygii</taxon>
        <taxon>Neopterygii</taxon>
        <taxon>Teleostei</taxon>
        <taxon>Neoteleostei</taxon>
        <taxon>Acanthomorphata</taxon>
        <taxon>Ovalentaria</taxon>
        <taxon>Atherinomorphae</taxon>
        <taxon>Beloniformes</taxon>
        <taxon>Adrianichthyidae</taxon>
        <taxon>Oryziinae</taxon>
        <taxon>Oryzias</taxon>
    </lineage>
</organism>
<dbReference type="InterPro" id="IPR039948">
    <property type="entry name" value="ELC1"/>
</dbReference>
<comment type="subunit">
    <text evidence="15">Heterotrimer of an A (ELOA, ELOA2 or ELOA3P), ELOB and ELOC subunit. The elongin BC complex interacts with EPOP; leading to recruit the elongin BC complex to Polycomb group (PcG) target genes, thereby restricting excessive activity of the PRC2/EED-EZH2 complex. Component of multiple cullin-RING E3 ubiquitin-protein ligase complexes composed of Elongin BC (ELOB and ELOC), a cullin (CUL2 or CUL5), a catalytic subunit (RBX1 or RNF7/RBX2), as well as a substrate adapter protein that can be either ASB2, ASB9, ASB11, KLHDC2, KLHDC3, KLHDC10, APPBP2, FEM1A, FEM1B, FEM1C, LRR1, PCMTD1, SOCS1, SOCS2, SOCS5, SPSB1, SPSB3, ELOA, VHL, WSB1, ZYG11B or RAB40C. Interacts with TMF1. As part of the Elongin BC E3 ubiquitin ligase complex; interacts with NRBP1. May form oligomers as a KLHDC2/KLHDC3-ELOB-ELOC complex; this interaction is autoinhibitory for the E3 ligase complex as the substrate-binding site of KLHDC2/KLHDC3 is blocked in the oligomer.</text>
</comment>
<evidence type="ECO:0000256" key="6">
    <source>
        <dbReference type="ARBA" id="ARBA00022843"/>
    </source>
</evidence>
<dbReference type="Bgee" id="ENSORLG00000021811">
    <property type="expression patterns" value="Expressed in animal zygote and 14 other cell types or tissues"/>
</dbReference>
<evidence type="ECO:0000256" key="14">
    <source>
        <dbReference type="ARBA" id="ARBA00083625"/>
    </source>
</evidence>
<dbReference type="STRING" id="8090.ENSORLP00000032103"/>
<dbReference type="Proteomes" id="UP000001038">
    <property type="component" value="Chromosome 20"/>
</dbReference>
<dbReference type="CDD" id="cd18321">
    <property type="entry name" value="BTB_POZ_EloC"/>
    <property type="match status" value="1"/>
</dbReference>
<comment type="function">
    <text evidence="10">SIII, also known as elongin, is a general transcription elongation factor that increases the RNA polymerase II transcription elongation past template-encoded arresting sites. Subunit A is transcriptionally active and its transcription activity is strongly enhanced by binding to the dimeric complex of the SIII regulatory subunits B and C (elongin BC complex). In embryonic stem cells, the elongin BC complex is recruited by EPOP to Polycomb group (PcG) target genes in order generate genomic region that display both active and repressive chromatin properties, an important feature of pluripotent stem cells.</text>
</comment>
<evidence type="ECO:0000256" key="5">
    <source>
        <dbReference type="ARBA" id="ARBA00022786"/>
    </source>
</evidence>
<comment type="pathway">
    <text evidence="2">Protein modification; protein ubiquitination.</text>
</comment>
<dbReference type="GO" id="GO:0005737">
    <property type="term" value="C:cytoplasm"/>
    <property type="evidence" value="ECO:0007669"/>
    <property type="project" value="UniProtKB-ARBA"/>
</dbReference>
<evidence type="ECO:0000256" key="10">
    <source>
        <dbReference type="ARBA" id="ARBA00054216"/>
    </source>
</evidence>
<evidence type="ECO:0000256" key="13">
    <source>
        <dbReference type="ARBA" id="ARBA00080440"/>
    </source>
</evidence>
<dbReference type="GO" id="GO:0000151">
    <property type="term" value="C:ubiquitin ligase complex"/>
    <property type="evidence" value="ECO:0007669"/>
    <property type="project" value="UniProtKB-ARBA"/>
</dbReference>
<protein>
    <recommendedName>
        <fullName evidence="4">Elongin-C</fullName>
    </recommendedName>
    <alternativeName>
        <fullName evidence="11">Elongin 15 kDa subunit</fullName>
    </alternativeName>
    <alternativeName>
        <fullName evidence="12">RNA polymerase II transcription factor SIII subunit C</fullName>
    </alternativeName>
    <alternativeName>
        <fullName evidence="14">SIII p15</fullName>
    </alternativeName>
    <alternativeName>
        <fullName evidence="13">Transcription elongation factor B polypeptide 1</fullName>
    </alternativeName>
</protein>
<evidence type="ECO:0000256" key="3">
    <source>
        <dbReference type="ARBA" id="ARBA00009993"/>
    </source>
</evidence>
<evidence type="ECO:0000313" key="18">
    <source>
        <dbReference type="Proteomes" id="UP000001038"/>
    </source>
</evidence>
<dbReference type="GeneTree" id="ENSGT00390000011717"/>
<feature type="domain" description="SKP1 component POZ" evidence="16">
    <location>
        <begin position="69"/>
        <end position="131"/>
    </location>
</feature>
<reference evidence="17 18" key="1">
    <citation type="journal article" date="2007" name="Nature">
        <title>The medaka draft genome and insights into vertebrate genome evolution.</title>
        <authorList>
            <person name="Kasahara M."/>
            <person name="Naruse K."/>
            <person name="Sasaki S."/>
            <person name="Nakatani Y."/>
            <person name="Qu W."/>
            <person name="Ahsan B."/>
            <person name="Yamada T."/>
            <person name="Nagayasu Y."/>
            <person name="Doi K."/>
            <person name="Kasai Y."/>
            <person name="Jindo T."/>
            <person name="Kobayashi D."/>
            <person name="Shimada A."/>
            <person name="Toyoda A."/>
            <person name="Kuroki Y."/>
            <person name="Fujiyama A."/>
            <person name="Sasaki T."/>
            <person name="Shimizu A."/>
            <person name="Asakawa S."/>
            <person name="Shimizu N."/>
            <person name="Hashimoto S."/>
            <person name="Yang J."/>
            <person name="Lee Y."/>
            <person name="Matsushima K."/>
            <person name="Sugano S."/>
            <person name="Sakaizumi M."/>
            <person name="Narita T."/>
            <person name="Ohishi K."/>
            <person name="Haga S."/>
            <person name="Ohta F."/>
            <person name="Nomoto H."/>
            <person name="Nogata K."/>
            <person name="Morishita T."/>
            <person name="Endo T."/>
            <person name="Shin-I T."/>
            <person name="Takeda H."/>
            <person name="Morishita S."/>
            <person name="Kohara Y."/>
        </authorList>
    </citation>
    <scope>NUCLEOTIDE SEQUENCE [LARGE SCALE GENOMIC DNA]</scope>
    <source>
        <strain evidence="17 18">Hd-rR</strain>
    </source>
</reference>
<reference evidence="17" key="2">
    <citation type="submission" date="2025-08" db="UniProtKB">
        <authorList>
            <consortium name="Ensembl"/>
        </authorList>
    </citation>
    <scope>IDENTIFICATION</scope>
    <source>
        <strain evidence="17">Hd-rR</strain>
    </source>
</reference>
<dbReference type="InterPro" id="IPR011333">
    <property type="entry name" value="SKP1/BTB/POZ_sf"/>
</dbReference>
<dbReference type="Gene3D" id="3.30.710.10">
    <property type="entry name" value="Potassium Channel Kv1.1, Chain A"/>
    <property type="match status" value="1"/>
</dbReference>
<evidence type="ECO:0000256" key="11">
    <source>
        <dbReference type="ARBA" id="ARBA00075906"/>
    </source>
</evidence>
<dbReference type="AlphaFoldDB" id="A0A3B3HK53"/>
<gene>
    <name evidence="17" type="primary">ELOC</name>
    <name evidence="17" type="synonym">eloca</name>
</gene>
<keyword evidence="6" id="KW-0832">Ubl conjugation</keyword>
<comment type="subcellular location">
    <subcellularLocation>
        <location evidence="1">Nucleus</location>
    </subcellularLocation>
</comment>
<dbReference type="Pfam" id="PF03931">
    <property type="entry name" value="Skp1_POZ"/>
    <property type="match status" value="1"/>
</dbReference>
<dbReference type="FunFam" id="3.30.710.10:FF:000016">
    <property type="entry name" value="Transcription elongation factor"/>
    <property type="match status" value="1"/>
</dbReference>
<dbReference type="PANTHER" id="PTHR20648">
    <property type="entry name" value="ELONGIN-C"/>
    <property type="match status" value="1"/>
</dbReference>
<evidence type="ECO:0000256" key="8">
    <source>
        <dbReference type="ARBA" id="ARBA00023163"/>
    </source>
</evidence>
<keyword evidence="5" id="KW-0833">Ubl conjugation pathway</keyword>
<keyword evidence="7" id="KW-0805">Transcription regulation</keyword>
<dbReference type="GO" id="GO:0030674">
    <property type="term" value="F:protein-macromolecule adaptor activity"/>
    <property type="evidence" value="ECO:0000318"/>
    <property type="project" value="GO_Central"/>
</dbReference>
<sequence length="163" mass="18291">MTVKNPKARPNSNTALVNVSCFSSQLKPVLYNVLGMPNYIFFFRTNTVPEKMDSEERTYGGCEGPDAMYVKLISSDGHEFIVKREHALTSGTIKAMLSGPGQFAENETNEVNFREIPSHVLSKVCMYFTYKVRYTNSSTEIPEFPIAPEIALELLMAANFLDC</sequence>
<evidence type="ECO:0000256" key="1">
    <source>
        <dbReference type="ARBA" id="ARBA00004123"/>
    </source>
</evidence>
<reference evidence="17" key="3">
    <citation type="submission" date="2025-09" db="UniProtKB">
        <authorList>
            <consortium name="Ensembl"/>
        </authorList>
    </citation>
    <scope>IDENTIFICATION</scope>
    <source>
        <strain evidence="17">Hd-rR</strain>
    </source>
</reference>
<evidence type="ECO:0000256" key="7">
    <source>
        <dbReference type="ARBA" id="ARBA00023015"/>
    </source>
</evidence>
<dbReference type="Ensembl" id="ENSORLT00000037379.1">
    <property type="protein sequence ID" value="ENSORLP00000032103.1"/>
    <property type="gene ID" value="ENSORLG00000021811.1"/>
</dbReference>
<accession>A0A3B3HK53</accession>